<keyword evidence="3" id="KW-1185">Reference proteome</keyword>
<evidence type="ECO:0000313" key="3">
    <source>
        <dbReference type="Proteomes" id="UP000655225"/>
    </source>
</evidence>
<dbReference type="Gene3D" id="3.40.50.150">
    <property type="entry name" value="Vaccinia Virus protein VP39"/>
    <property type="match status" value="1"/>
</dbReference>
<comment type="caution">
    <text evidence="2">The sequence shown here is derived from an EMBL/GenBank/DDBJ whole genome shotgun (WGS) entry which is preliminary data.</text>
</comment>
<dbReference type="OMA" id="CHANDRC"/>
<dbReference type="OrthoDB" id="1523883at2759"/>
<dbReference type="EMBL" id="JABCRI010000005">
    <property type="protein sequence ID" value="KAF8406463.1"/>
    <property type="molecule type" value="Genomic_DNA"/>
</dbReference>
<name>A0A834ZJQ4_TETSI</name>
<evidence type="ECO:0000313" key="2">
    <source>
        <dbReference type="EMBL" id="KAF8406463.1"/>
    </source>
</evidence>
<dbReference type="Pfam" id="PF03492">
    <property type="entry name" value="Methyltransf_7"/>
    <property type="match status" value="1"/>
</dbReference>
<gene>
    <name evidence="2" type="ORF">HHK36_008550</name>
</gene>
<feature type="transmembrane region" description="Helical" evidence="1">
    <location>
        <begin position="44"/>
        <end position="63"/>
    </location>
</feature>
<dbReference type="Proteomes" id="UP000655225">
    <property type="component" value="Unassembled WGS sequence"/>
</dbReference>
<dbReference type="InterPro" id="IPR029063">
    <property type="entry name" value="SAM-dependent_MTases_sf"/>
</dbReference>
<dbReference type="AlphaFoldDB" id="A0A834ZJQ4"/>
<evidence type="ECO:0000256" key="1">
    <source>
        <dbReference type="SAM" id="Phobius"/>
    </source>
</evidence>
<sequence length="320" mass="35557">MEVLNVLHMTGGDGETSYSNNSILQVSLSLSHTHTTKFPYCGHFIGVFIYLLSLNDLIFSLFLSQKTAISKARPFLEASVIDLYTNTFPECLRIADLGCSSGPNTLLVISEIIEAIEATCHEKSCVSPELQVFLNDLPGNDFNTIFKSLPSFYEKLKKEKGEEFGRCFISGVPGSFYGRLFPSTSLHFVHSSYSVHWLSQGFVDEAKIDSFNLPCYTPSAGEVRAIVEAEGSFNIDQLEIFAVNWDANDDDDNKDFVFEKCSSGQNVAKCIRAVTESLLATHFGEAVIDGLFSRYAEHVGEHLSKEKTKHINLVISMTKK</sequence>
<protein>
    <submittedName>
        <fullName evidence="2">Uncharacterized protein</fullName>
    </submittedName>
</protein>
<keyword evidence="1" id="KW-1133">Transmembrane helix</keyword>
<dbReference type="PANTHER" id="PTHR31009">
    <property type="entry name" value="S-ADENOSYL-L-METHIONINE:CARBOXYL METHYLTRANSFERASE FAMILY PROTEIN"/>
    <property type="match status" value="1"/>
</dbReference>
<dbReference type="SUPFAM" id="SSF53335">
    <property type="entry name" value="S-adenosyl-L-methionine-dependent methyltransferases"/>
    <property type="match status" value="1"/>
</dbReference>
<proteinExistence type="predicted"/>
<reference evidence="2 3" key="1">
    <citation type="submission" date="2020-04" db="EMBL/GenBank/DDBJ databases">
        <title>Plant Genome Project.</title>
        <authorList>
            <person name="Zhang R.-G."/>
        </authorList>
    </citation>
    <scope>NUCLEOTIDE SEQUENCE [LARGE SCALE GENOMIC DNA]</scope>
    <source>
        <strain evidence="2">YNK0</strain>
        <tissue evidence="2">Leaf</tissue>
    </source>
</reference>
<keyword evidence="1" id="KW-0812">Transmembrane</keyword>
<keyword evidence="1" id="KW-0472">Membrane</keyword>
<dbReference type="GO" id="GO:0008168">
    <property type="term" value="F:methyltransferase activity"/>
    <property type="evidence" value="ECO:0007669"/>
    <property type="project" value="InterPro"/>
</dbReference>
<accession>A0A834ZJQ4</accession>
<organism evidence="2 3">
    <name type="scientific">Tetracentron sinense</name>
    <name type="common">Spur-leaf</name>
    <dbReference type="NCBI Taxonomy" id="13715"/>
    <lineage>
        <taxon>Eukaryota</taxon>
        <taxon>Viridiplantae</taxon>
        <taxon>Streptophyta</taxon>
        <taxon>Embryophyta</taxon>
        <taxon>Tracheophyta</taxon>
        <taxon>Spermatophyta</taxon>
        <taxon>Magnoliopsida</taxon>
        <taxon>Trochodendrales</taxon>
        <taxon>Trochodendraceae</taxon>
        <taxon>Tetracentron</taxon>
    </lineage>
</organism>
<dbReference type="InterPro" id="IPR005299">
    <property type="entry name" value="MeTrfase_7"/>
</dbReference>